<dbReference type="EMBL" id="MU117986">
    <property type="protein sequence ID" value="KAF9650336.1"/>
    <property type="molecule type" value="Genomic_DNA"/>
</dbReference>
<dbReference type="Proteomes" id="UP000886501">
    <property type="component" value="Unassembled WGS sequence"/>
</dbReference>
<proteinExistence type="predicted"/>
<evidence type="ECO:0000313" key="1">
    <source>
        <dbReference type="EMBL" id="KAF9650336.1"/>
    </source>
</evidence>
<accession>A0ACB6ZLQ8</accession>
<sequence>MSGIYGKPGWAWIHILEGPITVMARFSSFRIIQDFLINATFLAEAERTVVVRRLHSDCHNNMVGEGFKMRYIWQSLPDWKAYLTMSMYTGTNGPLHAFRHSFPLSSTSWYRDLRRWIPR</sequence>
<organism evidence="1 2">
    <name type="scientific">Thelephora ganbajun</name>
    <name type="common">Ganba fungus</name>
    <dbReference type="NCBI Taxonomy" id="370292"/>
    <lineage>
        <taxon>Eukaryota</taxon>
        <taxon>Fungi</taxon>
        <taxon>Dikarya</taxon>
        <taxon>Basidiomycota</taxon>
        <taxon>Agaricomycotina</taxon>
        <taxon>Agaricomycetes</taxon>
        <taxon>Thelephorales</taxon>
        <taxon>Thelephoraceae</taxon>
        <taxon>Thelephora</taxon>
    </lineage>
</organism>
<keyword evidence="2" id="KW-1185">Reference proteome</keyword>
<reference evidence="1" key="1">
    <citation type="submission" date="2019-10" db="EMBL/GenBank/DDBJ databases">
        <authorList>
            <consortium name="DOE Joint Genome Institute"/>
            <person name="Kuo A."/>
            <person name="Miyauchi S."/>
            <person name="Kiss E."/>
            <person name="Drula E."/>
            <person name="Kohler A."/>
            <person name="Sanchez-Garcia M."/>
            <person name="Andreopoulos B."/>
            <person name="Barry K.W."/>
            <person name="Bonito G."/>
            <person name="Buee M."/>
            <person name="Carver A."/>
            <person name="Chen C."/>
            <person name="Cichocki N."/>
            <person name="Clum A."/>
            <person name="Culley D."/>
            <person name="Crous P.W."/>
            <person name="Fauchery L."/>
            <person name="Girlanda M."/>
            <person name="Hayes R."/>
            <person name="Keri Z."/>
            <person name="Labutti K."/>
            <person name="Lipzen A."/>
            <person name="Lombard V."/>
            <person name="Magnuson J."/>
            <person name="Maillard F."/>
            <person name="Morin E."/>
            <person name="Murat C."/>
            <person name="Nolan M."/>
            <person name="Ohm R."/>
            <person name="Pangilinan J."/>
            <person name="Pereira M."/>
            <person name="Perotto S."/>
            <person name="Peter M."/>
            <person name="Riley R."/>
            <person name="Sitrit Y."/>
            <person name="Stielow B."/>
            <person name="Szollosi G."/>
            <person name="Zifcakova L."/>
            <person name="Stursova M."/>
            <person name="Spatafora J.W."/>
            <person name="Tedersoo L."/>
            <person name="Vaario L.-M."/>
            <person name="Yamada A."/>
            <person name="Yan M."/>
            <person name="Wang P."/>
            <person name="Xu J."/>
            <person name="Bruns T."/>
            <person name="Baldrian P."/>
            <person name="Vilgalys R."/>
            <person name="Henrissat B."/>
            <person name="Grigoriev I.V."/>
            <person name="Hibbett D."/>
            <person name="Nagy L.G."/>
            <person name="Martin F.M."/>
        </authorList>
    </citation>
    <scope>NUCLEOTIDE SEQUENCE</scope>
    <source>
        <strain evidence="1">P2</strain>
    </source>
</reference>
<gene>
    <name evidence="1" type="ORF">BDM02DRAFT_1456797</name>
</gene>
<protein>
    <submittedName>
        <fullName evidence="1">Uncharacterized protein</fullName>
    </submittedName>
</protein>
<reference evidence="1" key="2">
    <citation type="journal article" date="2020" name="Nat. Commun.">
        <title>Large-scale genome sequencing of mycorrhizal fungi provides insights into the early evolution of symbiotic traits.</title>
        <authorList>
            <person name="Miyauchi S."/>
            <person name="Kiss E."/>
            <person name="Kuo A."/>
            <person name="Drula E."/>
            <person name="Kohler A."/>
            <person name="Sanchez-Garcia M."/>
            <person name="Morin E."/>
            <person name="Andreopoulos B."/>
            <person name="Barry K.W."/>
            <person name="Bonito G."/>
            <person name="Buee M."/>
            <person name="Carver A."/>
            <person name="Chen C."/>
            <person name="Cichocki N."/>
            <person name="Clum A."/>
            <person name="Culley D."/>
            <person name="Crous P.W."/>
            <person name="Fauchery L."/>
            <person name="Girlanda M."/>
            <person name="Hayes R.D."/>
            <person name="Keri Z."/>
            <person name="LaButti K."/>
            <person name="Lipzen A."/>
            <person name="Lombard V."/>
            <person name="Magnuson J."/>
            <person name="Maillard F."/>
            <person name="Murat C."/>
            <person name="Nolan M."/>
            <person name="Ohm R.A."/>
            <person name="Pangilinan J."/>
            <person name="Pereira M.F."/>
            <person name="Perotto S."/>
            <person name="Peter M."/>
            <person name="Pfister S."/>
            <person name="Riley R."/>
            <person name="Sitrit Y."/>
            <person name="Stielow J.B."/>
            <person name="Szollosi G."/>
            <person name="Zifcakova L."/>
            <person name="Stursova M."/>
            <person name="Spatafora J.W."/>
            <person name="Tedersoo L."/>
            <person name="Vaario L.M."/>
            <person name="Yamada A."/>
            <person name="Yan M."/>
            <person name="Wang P."/>
            <person name="Xu J."/>
            <person name="Bruns T."/>
            <person name="Baldrian P."/>
            <person name="Vilgalys R."/>
            <person name="Dunand C."/>
            <person name="Henrissat B."/>
            <person name="Grigoriev I.V."/>
            <person name="Hibbett D."/>
            <person name="Nagy L.G."/>
            <person name="Martin F.M."/>
        </authorList>
    </citation>
    <scope>NUCLEOTIDE SEQUENCE</scope>
    <source>
        <strain evidence="1">P2</strain>
    </source>
</reference>
<evidence type="ECO:0000313" key="2">
    <source>
        <dbReference type="Proteomes" id="UP000886501"/>
    </source>
</evidence>
<name>A0ACB6ZLQ8_THEGA</name>
<comment type="caution">
    <text evidence="1">The sequence shown here is derived from an EMBL/GenBank/DDBJ whole genome shotgun (WGS) entry which is preliminary data.</text>
</comment>